<organism evidence="1 2">
    <name type="scientific">Abyssalbus ytuae</name>
    <dbReference type="NCBI Taxonomy" id="2926907"/>
    <lineage>
        <taxon>Bacteria</taxon>
        <taxon>Pseudomonadati</taxon>
        <taxon>Bacteroidota</taxon>
        <taxon>Flavobacteriia</taxon>
        <taxon>Flavobacteriales</taxon>
        <taxon>Flavobacteriaceae</taxon>
        <taxon>Abyssalbus</taxon>
    </lineage>
</organism>
<dbReference type="EMBL" id="CP094358">
    <property type="protein sequence ID" value="UOB17189.1"/>
    <property type="molecule type" value="Genomic_DNA"/>
</dbReference>
<accession>A0A9E6ZK84</accession>
<proteinExistence type="predicted"/>
<protein>
    <submittedName>
        <fullName evidence="1">Uncharacterized protein</fullName>
    </submittedName>
</protein>
<dbReference type="AlphaFoldDB" id="A0A9E6ZK84"/>
<keyword evidence="2" id="KW-1185">Reference proteome</keyword>
<sequence length="135" mass="16121">MKNTLKIFILIFAWSPSLKAQTKISSEKRICGVWSDLRNEWDIVNKEENSTTFEFNENYTFLTHFTSSGLSIFKTRLQKYDEKNRSYNFEAISDSGNKYNLIVDYEKKKIRFIYKDEHEKTRLVQHDIKTLVFAD</sequence>
<name>A0A9E6ZK84_9FLAO</name>
<evidence type="ECO:0000313" key="1">
    <source>
        <dbReference type="EMBL" id="UOB17189.1"/>
    </source>
</evidence>
<dbReference type="RefSeq" id="WP_255842470.1">
    <property type="nucleotide sequence ID" value="NZ_CP094358.1"/>
</dbReference>
<reference evidence="1" key="1">
    <citation type="submission" date="2022-03" db="EMBL/GenBank/DDBJ databases">
        <title>Description of Abyssus ytuae gen. nov., sp. nov., a novel member of the family Flavobacteriaceae isolated from the sediment of Mariana Trench.</title>
        <authorList>
            <person name="Zhang J."/>
            <person name="Xu X."/>
        </authorList>
    </citation>
    <scope>NUCLEOTIDE SEQUENCE</scope>
    <source>
        <strain evidence="1">MT3330</strain>
    </source>
</reference>
<evidence type="ECO:0000313" key="2">
    <source>
        <dbReference type="Proteomes" id="UP000831290"/>
    </source>
</evidence>
<dbReference type="KEGG" id="fbm:MQE35_15785"/>
<gene>
    <name evidence="1" type="ORF">MQE35_15785</name>
</gene>
<dbReference type="Proteomes" id="UP000831290">
    <property type="component" value="Chromosome"/>
</dbReference>